<evidence type="ECO:0000313" key="3">
    <source>
        <dbReference type="Proteomes" id="UP000467841"/>
    </source>
</evidence>
<evidence type="ECO:0000313" key="2">
    <source>
        <dbReference type="EMBL" id="CAA7058492.1"/>
    </source>
</evidence>
<dbReference type="PANTHER" id="PTHR33325">
    <property type="entry name" value="ZINC FINGER, CCHC-TYPE-RELATED"/>
    <property type="match status" value="1"/>
</dbReference>
<dbReference type="EMBL" id="CACVBM020001248">
    <property type="protein sequence ID" value="CAA7041514.1"/>
    <property type="molecule type" value="Genomic_DNA"/>
</dbReference>
<dbReference type="AlphaFoldDB" id="A0A6D2JKH3"/>
<accession>A0A6D2JKH3</accession>
<reference evidence="1 3" key="1">
    <citation type="submission" date="2020-01" db="EMBL/GenBank/DDBJ databases">
        <authorList>
            <person name="Mishra B."/>
        </authorList>
    </citation>
    <scope>NUCLEOTIDE SEQUENCE [LARGE SCALE GENOMIC DNA]</scope>
</reference>
<gene>
    <name evidence="1" type="ORF">MERR_LOCUS28749</name>
    <name evidence="2" type="ORF">MERR_LOCUS45728</name>
</gene>
<dbReference type="EMBL" id="CACVBM020001725">
    <property type="protein sequence ID" value="CAA7058492.1"/>
    <property type="molecule type" value="Genomic_DNA"/>
</dbReference>
<dbReference type="Proteomes" id="UP000467841">
    <property type="component" value="Unassembled WGS sequence"/>
</dbReference>
<sequence>MLQSLYKNVCLLPSSRKRRRFADMDPWTLVVAELTVDLVQNLENTMANIEKLQFPALDITGANYISWTTNVELHLESLALSETIKENNTSTTQEKAKSKVITLPLAQDEWQSLRFQDFDKVINYNSAVLGIVAKLRYYGEMMIGYCDGGKI</sequence>
<name>A0A6D2JKH3_9BRAS</name>
<dbReference type="PANTHER" id="PTHR33325:SF12">
    <property type="entry name" value="ZINC FINGER, CCHC-TYPE-RELATED"/>
    <property type="match status" value="1"/>
</dbReference>
<organism evidence="1 3">
    <name type="scientific">Microthlaspi erraticum</name>
    <dbReference type="NCBI Taxonomy" id="1685480"/>
    <lineage>
        <taxon>Eukaryota</taxon>
        <taxon>Viridiplantae</taxon>
        <taxon>Streptophyta</taxon>
        <taxon>Embryophyta</taxon>
        <taxon>Tracheophyta</taxon>
        <taxon>Spermatophyta</taxon>
        <taxon>Magnoliopsida</taxon>
        <taxon>eudicotyledons</taxon>
        <taxon>Gunneridae</taxon>
        <taxon>Pentapetalae</taxon>
        <taxon>rosids</taxon>
        <taxon>malvids</taxon>
        <taxon>Brassicales</taxon>
        <taxon>Brassicaceae</taxon>
        <taxon>Coluteocarpeae</taxon>
        <taxon>Microthlaspi</taxon>
    </lineage>
</organism>
<protein>
    <submittedName>
        <fullName evidence="1">Uncharacterized protein</fullName>
    </submittedName>
</protein>
<proteinExistence type="predicted"/>
<dbReference type="OrthoDB" id="1737440at2759"/>
<keyword evidence="3" id="KW-1185">Reference proteome</keyword>
<evidence type="ECO:0000313" key="1">
    <source>
        <dbReference type="EMBL" id="CAA7041514.1"/>
    </source>
</evidence>